<organism evidence="2 3">
    <name type="scientific">Penicillium malachiteum</name>
    <dbReference type="NCBI Taxonomy" id="1324776"/>
    <lineage>
        <taxon>Eukaryota</taxon>
        <taxon>Fungi</taxon>
        <taxon>Dikarya</taxon>
        <taxon>Ascomycota</taxon>
        <taxon>Pezizomycotina</taxon>
        <taxon>Eurotiomycetes</taxon>
        <taxon>Eurotiomycetidae</taxon>
        <taxon>Eurotiales</taxon>
        <taxon>Aspergillaceae</taxon>
        <taxon>Penicillium</taxon>
    </lineage>
</organism>
<reference evidence="2" key="1">
    <citation type="journal article" date="2023" name="IMA Fungus">
        <title>Comparative genomic study of the Penicillium genus elucidates a diverse pangenome and 15 lateral gene transfer events.</title>
        <authorList>
            <person name="Petersen C."/>
            <person name="Sorensen T."/>
            <person name="Nielsen M.R."/>
            <person name="Sondergaard T.E."/>
            <person name="Sorensen J.L."/>
            <person name="Fitzpatrick D.A."/>
            <person name="Frisvad J.C."/>
            <person name="Nielsen K.L."/>
        </authorList>
    </citation>
    <scope>NUCLEOTIDE SEQUENCE</scope>
    <source>
        <strain evidence="2">IBT 17514</strain>
    </source>
</reference>
<feature type="region of interest" description="Disordered" evidence="1">
    <location>
        <begin position="1"/>
        <end position="20"/>
    </location>
</feature>
<proteinExistence type="predicted"/>
<dbReference type="Proteomes" id="UP001215712">
    <property type="component" value="Unassembled WGS sequence"/>
</dbReference>
<evidence type="ECO:0000313" key="3">
    <source>
        <dbReference type="Proteomes" id="UP001215712"/>
    </source>
</evidence>
<dbReference type="AlphaFoldDB" id="A0AAD6HR63"/>
<evidence type="ECO:0000256" key="1">
    <source>
        <dbReference type="SAM" id="MobiDB-lite"/>
    </source>
</evidence>
<gene>
    <name evidence="2" type="ORF">N7493_003714</name>
</gene>
<evidence type="ECO:0000313" key="2">
    <source>
        <dbReference type="EMBL" id="KAJ5732233.1"/>
    </source>
</evidence>
<feature type="compositionally biased region" description="Basic and acidic residues" evidence="1">
    <location>
        <begin position="196"/>
        <end position="215"/>
    </location>
</feature>
<name>A0AAD6HR63_9EURO</name>
<feature type="region of interest" description="Disordered" evidence="1">
    <location>
        <begin position="196"/>
        <end position="219"/>
    </location>
</feature>
<dbReference type="EMBL" id="JAQJAN010000004">
    <property type="protein sequence ID" value="KAJ5732233.1"/>
    <property type="molecule type" value="Genomic_DNA"/>
</dbReference>
<sequence length="377" mass="42575">MDPQRSGPNNQGQALEDPPNNIEQFHEFCDEFERQALRNPTEMLPTEYVLDIVKYMRNVVNGLADAPHGHYADSEAKNEALSTSENPTILSSLEIFRRNFVDDSADFNTDCDAMSTDESTDDDTDYEIDQEELESLNIKVHQKINLVWEDILDTDDEVADLQNPFPDTTLSHPSHPAAHDASRNAEVANMEKAETRVEHGGIKNERDSSTSEHRSVTQSQELTISIPATTFTIRWRNSASPFKWWHKVRIGSISMGSRTHFLARVMMCIRTAIEAIRSPMFNSLTITGVDVNSQTGDVRVHVRTRLERDLLLRTSNLWLPYVDRGHLTQVWYSQNSDEVQHIGQAQAPNAAQSHDAQQHILAPSVEIIGESPDLCTV</sequence>
<feature type="compositionally biased region" description="Polar residues" evidence="1">
    <location>
        <begin position="1"/>
        <end position="13"/>
    </location>
</feature>
<keyword evidence="3" id="KW-1185">Reference proteome</keyword>
<protein>
    <submittedName>
        <fullName evidence="2">Uncharacterized protein</fullName>
    </submittedName>
</protein>
<reference evidence="2" key="2">
    <citation type="submission" date="2023-01" db="EMBL/GenBank/DDBJ databases">
        <authorList>
            <person name="Petersen C."/>
        </authorList>
    </citation>
    <scope>NUCLEOTIDE SEQUENCE</scope>
    <source>
        <strain evidence="2">IBT 17514</strain>
    </source>
</reference>
<accession>A0AAD6HR63</accession>
<comment type="caution">
    <text evidence="2">The sequence shown here is derived from an EMBL/GenBank/DDBJ whole genome shotgun (WGS) entry which is preliminary data.</text>
</comment>